<protein>
    <recommendedName>
        <fullName evidence="2">DUF4460 domain-containing protein</fullName>
    </recommendedName>
</protein>
<dbReference type="VEuPathDB" id="CryptoDB:Cvel_20109"/>
<dbReference type="PhylomeDB" id="A0A0G4G3W9"/>
<gene>
    <name evidence="3" type="ORF">Cvel_20109</name>
</gene>
<name>A0A0G4G3W9_9ALVE</name>
<sequence length="414" mass="46939">MSQTSPPVHPGAASSLDSHTRGTLRAFSTGQAHSSSSSGSKSSSARSGRNEKGSSIRRMLRFFYREVHPDLTRSIPPEAANLNANSLAELNAYIDLLDSPLPLETPILPRNLQFFRQFVSRRGVKIPTRVQNFSVHLPGCGPDVSMEEKELMAARLIRNIQISISEDNRLLSSQAPVPLLFSGKEPLRERLQTLWEDEARNAELKAQLYGPDAKTRKRIMAKKKCYDFWTRIYTAKCQKIKTSSKRKKRLAKVHDLAMSKVVARFGDEDKRDTGAGQGRLEEKEAEQRVRQEKARLIEAGFHPDLVFLDSQVTGEQREEALFRLCGGGLQKEADVWLLENILRELRRPPTPVPIVIGPGSGEFEASLDKAFLTVPFDFQVWDFADFLEQHIDDLRRAREKRLETMNRSDSDIKW</sequence>
<feature type="compositionally biased region" description="Low complexity" evidence="1">
    <location>
        <begin position="26"/>
        <end position="47"/>
    </location>
</feature>
<feature type="domain" description="DUF4460" evidence="2">
    <location>
        <begin position="49"/>
        <end position="116"/>
    </location>
</feature>
<organism evidence="3">
    <name type="scientific">Chromera velia CCMP2878</name>
    <dbReference type="NCBI Taxonomy" id="1169474"/>
    <lineage>
        <taxon>Eukaryota</taxon>
        <taxon>Sar</taxon>
        <taxon>Alveolata</taxon>
        <taxon>Colpodellida</taxon>
        <taxon>Chromeraceae</taxon>
        <taxon>Chromera</taxon>
    </lineage>
</organism>
<dbReference type="EMBL" id="CDMZ01000862">
    <property type="protein sequence ID" value="CEM22872.1"/>
    <property type="molecule type" value="Genomic_DNA"/>
</dbReference>
<evidence type="ECO:0000313" key="3">
    <source>
        <dbReference type="EMBL" id="CEM22872.1"/>
    </source>
</evidence>
<accession>A0A0G4G3W9</accession>
<evidence type="ECO:0000256" key="1">
    <source>
        <dbReference type="SAM" id="MobiDB-lite"/>
    </source>
</evidence>
<dbReference type="AlphaFoldDB" id="A0A0G4G3W9"/>
<evidence type="ECO:0000259" key="2">
    <source>
        <dbReference type="Pfam" id="PF14687"/>
    </source>
</evidence>
<feature type="region of interest" description="Disordered" evidence="1">
    <location>
        <begin position="1"/>
        <end position="53"/>
    </location>
</feature>
<proteinExistence type="predicted"/>
<reference evidence="3" key="1">
    <citation type="submission" date="2014-11" db="EMBL/GenBank/DDBJ databases">
        <authorList>
            <person name="Otto D Thomas"/>
            <person name="Naeem Raeece"/>
        </authorList>
    </citation>
    <scope>NUCLEOTIDE SEQUENCE</scope>
</reference>
<dbReference type="InterPro" id="IPR028031">
    <property type="entry name" value="DUF4460"/>
</dbReference>
<dbReference type="Pfam" id="PF14687">
    <property type="entry name" value="DUF4460"/>
    <property type="match status" value="1"/>
</dbReference>